<dbReference type="SUPFAM" id="SSF53850">
    <property type="entry name" value="Periplasmic binding protein-like II"/>
    <property type="match status" value="1"/>
</dbReference>
<dbReference type="PANTHER" id="PTHR30290">
    <property type="entry name" value="PERIPLASMIC BINDING COMPONENT OF ABC TRANSPORTER"/>
    <property type="match status" value="1"/>
</dbReference>
<feature type="domain" description="Solute-binding protein family 5" evidence="1">
    <location>
        <begin position="90"/>
        <end position="453"/>
    </location>
</feature>
<dbReference type="NCBIfam" id="TIGR04028">
    <property type="entry name" value="SBP_KPN_01854"/>
    <property type="match status" value="1"/>
</dbReference>
<dbReference type="InterPro" id="IPR023920">
    <property type="entry name" value="ABC_transptr_sub-bd_KPN01854"/>
</dbReference>
<proteinExistence type="predicted"/>
<dbReference type="CDD" id="cd08492">
    <property type="entry name" value="PBP2_NikA_DppA_OppA_like_15"/>
    <property type="match status" value="1"/>
</dbReference>
<evidence type="ECO:0000313" key="2">
    <source>
        <dbReference type="EMBL" id="MCQ4613963.1"/>
    </source>
</evidence>
<dbReference type="Pfam" id="PF00496">
    <property type="entry name" value="SBP_bac_5"/>
    <property type="match status" value="1"/>
</dbReference>
<organism evidence="2 3">
    <name type="scientific">Corynebacterium pseudogenitalium</name>
    <dbReference type="NCBI Taxonomy" id="38303"/>
    <lineage>
        <taxon>Bacteria</taxon>
        <taxon>Bacillati</taxon>
        <taxon>Actinomycetota</taxon>
        <taxon>Actinomycetes</taxon>
        <taxon>Mycobacteriales</taxon>
        <taxon>Corynebacteriaceae</taxon>
        <taxon>Corynebacterium</taxon>
    </lineage>
</organism>
<comment type="caution">
    <text evidence="2">The sequence shown here is derived from an EMBL/GenBank/DDBJ whole genome shotgun (WGS) entry which is preliminary data.</text>
</comment>
<dbReference type="InterPro" id="IPR030678">
    <property type="entry name" value="Peptide/Ni-bd"/>
</dbReference>
<dbReference type="Gene3D" id="3.40.190.10">
    <property type="entry name" value="Periplasmic binding protein-like II"/>
    <property type="match status" value="1"/>
</dbReference>
<reference evidence="2 3" key="1">
    <citation type="submission" date="2021-04" db="EMBL/GenBank/DDBJ databases">
        <title>Corynebacterium genitalium sp. nov. and Corynebacterium genitalium sp. nov., two new species of the genus Corynebacterium.</title>
        <authorList>
            <person name="Jaen-Luchoro D."/>
            <person name="Pinyeiro-Iglesias B."/>
            <person name="Al-Shaer S."/>
            <person name="Karlsson R."/>
            <person name="Gonzales-Siles L."/>
            <person name="Cardew S."/>
            <person name="Jensie-Markopolous S."/>
            <person name="Ohlen M."/>
            <person name="Inganas E."/>
            <person name="Moore E.R.B."/>
        </authorList>
    </citation>
    <scope>NUCLEOTIDE SEQUENCE [LARGE SCALE GENOMIC DNA]</scope>
    <source>
        <strain evidence="2 3">CCUG 55013</strain>
    </source>
</reference>
<evidence type="ECO:0000313" key="3">
    <source>
        <dbReference type="Proteomes" id="UP001205080"/>
    </source>
</evidence>
<dbReference type="Gene3D" id="3.10.105.10">
    <property type="entry name" value="Dipeptide-binding Protein, Domain 3"/>
    <property type="match status" value="1"/>
</dbReference>
<protein>
    <submittedName>
        <fullName evidence="2">TIGR04028 family ABC transporter substrate-binding protein</fullName>
    </submittedName>
</protein>
<evidence type="ECO:0000259" key="1">
    <source>
        <dbReference type="Pfam" id="PF00496"/>
    </source>
</evidence>
<dbReference type="InterPro" id="IPR039424">
    <property type="entry name" value="SBP_5"/>
</dbReference>
<accession>A0ABD4TRW5</accession>
<gene>
    <name evidence="2" type="ORF">KBX22_04310</name>
</gene>
<dbReference type="AlphaFoldDB" id="A0ABD4TRW5"/>
<dbReference type="GO" id="GO:0042597">
    <property type="term" value="C:periplasmic space"/>
    <property type="evidence" value="ECO:0007669"/>
    <property type="project" value="UniProtKB-ARBA"/>
</dbReference>
<dbReference type="Proteomes" id="UP001205080">
    <property type="component" value="Unassembled WGS sequence"/>
</dbReference>
<dbReference type="EMBL" id="JAGPYW010000003">
    <property type="protein sequence ID" value="MCQ4613963.1"/>
    <property type="molecule type" value="Genomic_DNA"/>
</dbReference>
<dbReference type="PIRSF" id="PIRSF002741">
    <property type="entry name" value="MppA"/>
    <property type="match status" value="1"/>
</dbReference>
<dbReference type="InterPro" id="IPR000914">
    <property type="entry name" value="SBP_5_dom"/>
</dbReference>
<sequence>MLALSLIEGRTVKHTRRTQAGALLAATTLLGLCTACAGQTEQSGDMQAITYLEPNWFTSLYPPAAGFYPNGGVVNQITDRLLYQDPETLELHPWIATKLPDINEDATVYTFDIRTDVTYSDGSPLTAENVVANFDLYGKGDKERLLNASEQISNYDYGEVIDEDTVRFHFTAPSPGFAQAVSVYNAGLLSDATLALDNESFGPGSAHNVIGSGPFVIAGEELGTSIELRAREDYDWAPPVLEHQGRARLDSVTYRLAAEEAMRTGAVLSGQADIVRDVTASAERHLQDRGVQIYSRGTNAMNNQIAMRPQHPYLQDIRVRRAITHSVDREELLRILFSDSYPLATSSVAATGLGYKNQGDAYTYDPQLARQLLDEAGWVVGADGIRVKDGERLHLTVNYAQTQPRAREVMTMVQSDLRDIGIELSVLSGDRSTQNVASKDPNKVQLYHTMVGRADYDAIESHYAVGRRDSFINQDENDNVIDQHLEDLLQTVVSTPDDVGRARAVEAVQDYVTEQAYTLPLFEEPQVYAVSPRLCGFGVEAVARPALYSAYLQEGDTPCRTS</sequence>
<name>A0ABD4TRW5_9CORY</name>